<proteinExistence type="inferred from homology"/>
<dbReference type="InterPro" id="IPR038397">
    <property type="entry name" value="TBCC_N_sf"/>
</dbReference>
<evidence type="ECO:0000256" key="3">
    <source>
        <dbReference type="ARBA" id="ARBA00022490"/>
    </source>
</evidence>
<organism evidence="7 8">
    <name type="scientific">Gymnopus androsaceus JB14</name>
    <dbReference type="NCBI Taxonomy" id="1447944"/>
    <lineage>
        <taxon>Eukaryota</taxon>
        <taxon>Fungi</taxon>
        <taxon>Dikarya</taxon>
        <taxon>Basidiomycota</taxon>
        <taxon>Agaricomycotina</taxon>
        <taxon>Agaricomycetes</taxon>
        <taxon>Agaricomycetidae</taxon>
        <taxon>Agaricales</taxon>
        <taxon>Marasmiineae</taxon>
        <taxon>Omphalotaceae</taxon>
        <taxon>Gymnopus</taxon>
    </lineage>
</organism>
<evidence type="ECO:0000256" key="4">
    <source>
        <dbReference type="ARBA" id="ARBA00022990"/>
    </source>
</evidence>
<dbReference type="AlphaFoldDB" id="A0A6A4I9R0"/>
<sequence length="322" mass="35424">MAESEGIQESRWNFSQNFLNEFQSSRSDLETSIEQATQSAPISRSVLDSLNLQLAKLSKSLVDATGSIPNFDQRNCEAQLHQLEKTLESLRKASSTTSKFTFKRKAKEAPNLPLPTPAAATTNSVAASSLPATLTLSSFSGKLVTPSDLPDPEAVASELRSELSITDLDTCILNLIGSKQHDISALHIRNVKNSILLLPALEGSVILHDLLNCIVVVKCHQFRMHNSKETDVYIFIQSNPTIEHCSSIRFGPYPSILSSTDIQQNPDDLLVQDFSHIKSTPSPNWSLIAEVNRKSPEDWQSIINRGSVDVEQVLQVLPAYAS</sequence>
<dbReference type="Gene3D" id="2.160.20.70">
    <property type="match status" value="1"/>
</dbReference>
<evidence type="ECO:0000313" key="7">
    <source>
        <dbReference type="EMBL" id="KAE9405534.1"/>
    </source>
</evidence>
<dbReference type="InterPro" id="IPR012945">
    <property type="entry name" value="Tubulin-bd_cofactor_C_dom"/>
</dbReference>
<dbReference type="PANTHER" id="PTHR15139">
    <property type="entry name" value="TUBULIN FOLDING COFACTOR C"/>
    <property type="match status" value="1"/>
</dbReference>
<keyword evidence="3" id="KW-0963">Cytoplasm</keyword>
<keyword evidence="4" id="KW-0007">Acetylation</keyword>
<protein>
    <recommendedName>
        <fullName evidence="6">C-CAP/cofactor C-like domain-containing protein</fullName>
    </recommendedName>
</protein>
<reference evidence="7" key="1">
    <citation type="journal article" date="2019" name="Environ. Microbiol.">
        <title>Fungal ecological strategies reflected in gene transcription - a case study of two litter decomposers.</title>
        <authorList>
            <person name="Barbi F."/>
            <person name="Kohler A."/>
            <person name="Barry K."/>
            <person name="Baskaran P."/>
            <person name="Daum C."/>
            <person name="Fauchery L."/>
            <person name="Ihrmark K."/>
            <person name="Kuo A."/>
            <person name="LaButti K."/>
            <person name="Lipzen A."/>
            <person name="Morin E."/>
            <person name="Grigoriev I.V."/>
            <person name="Henrissat B."/>
            <person name="Lindahl B."/>
            <person name="Martin F."/>
        </authorList>
    </citation>
    <scope>NUCLEOTIDE SEQUENCE</scope>
    <source>
        <strain evidence="7">JB14</strain>
    </source>
</reference>
<feature type="domain" description="C-CAP/cofactor C-like" evidence="6">
    <location>
        <begin position="152"/>
        <end position="276"/>
    </location>
</feature>
<dbReference type="InterPro" id="IPR031925">
    <property type="entry name" value="TBCC_N"/>
</dbReference>
<comment type="similarity">
    <text evidence="2">Belongs to the TBCC family.</text>
</comment>
<comment type="subunit">
    <text evidence="5">Supercomplex made of cofactors A to E. Cofactors A and D function by capturing and stabilizing tubulin in a quasi-native conformation. Cofactor E binds to the cofactor D-tubulin complex; interaction with cofactor C then causes the release of tubulin polypeptides that are committed to the native state.</text>
</comment>
<dbReference type="InterPro" id="IPR027684">
    <property type="entry name" value="TBCC"/>
</dbReference>
<gene>
    <name evidence="7" type="ORF">BT96DRAFT_852613</name>
</gene>
<dbReference type="GO" id="GO:0007023">
    <property type="term" value="P:post-chaperonin tubulin folding pathway"/>
    <property type="evidence" value="ECO:0007669"/>
    <property type="project" value="InterPro"/>
</dbReference>
<name>A0A6A4I9R0_9AGAR</name>
<dbReference type="Pfam" id="PF07986">
    <property type="entry name" value="TBCC"/>
    <property type="match status" value="1"/>
</dbReference>
<dbReference type="PANTHER" id="PTHR15139:SF0">
    <property type="entry name" value="TUBULIN-SPECIFIC CHAPERONE C"/>
    <property type="match status" value="1"/>
</dbReference>
<comment type="subcellular location">
    <subcellularLocation>
        <location evidence="1">Cytoplasm</location>
    </subcellularLocation>
</comment>
<dbReference type="GO" id="GO:0007021">
    <property type="term" value="P:tubulin complex assembly"/>
    <property type="evidence" value="ECO:0007669"/>
    <property type="project" value="TreeGrafter"/>
</dbReference>
<dbReference type="OrthoDB" id="194775at2759"/>
<evidence type="ECO:0000259" key="6">
    <source>
        <dbReference type="PROSITE" id="PS51329"/>
    </source>
</evidence>
<dbReference type="Pfam" id="PF16752">
    <property type="entry name" value="TBCC_N"/>
    <property type="match status" value="1"/>
</dbReference>
<dbReference type="Proteomes" id="UP000799118">
    <property type="component" value="Unassembled WGS sequence"/>
</dbReference>
<accession>A0A6A4I9R0</accession>
<dbReference type="Gene3D" id="1.20.58.1250">
    <property type="entry name" value="Tubulin Binding Cofactor C, N-terminal domain"/>
    <property type="match status" value="1"/>
</dbReference>
<dbReference type="InterPro" id="IPR016098">
    <property type="entry name" value="CAP/MinC_C"/>
</dbReference>
<evidence type="ECO:0000313" key="8">
    <source>
        <dbReference type="Proteomes" id="UP000799118"/>
    </source>
</evidence>
<evidence type="ECO:0000256" key="5">
    <source>
        <dbReference type="ARBA" id="ARBA00026055"/>
    </source>
</evidence>
<dbReference type="PROSITE" id="PS51329">
    <property type="entry name" value="C_CAP_COFACTOR_C"/>
    <property type="match status" value="1"/>
</dbReference>
<dbReference type="GO" id="GO:0005737">
    <property type="term" value="C:cytoplasm"/>
    <property type="evidence" value="ECO:0007669"/>
    <property type="project" value="UniProtKB-SubCell"/>
</dbReference>
<evidence type="ECO:0000256" key="2">
    <source>
        <dbReference type="ARBA" id="ARBA00008848"/>
    </source>
</evidence>
<dbReference type="EMBL" id="ML769408">
    <property type="protein sequence ID" value="KAE9405534.1"/>
    <property type="molecule type" value="Genomic_DNA"/>
</dbReference>
<evidence type="ECO:0000256" key="1">
    <source>
        <dbReference type="ARBA" id="ARBA00004496"/>
    </source>
</evidence>
<keyword evidence="8" id="KW-1185">Reference proteome</keyword>
<dbReference type="GO" id="GO:0015631">
    <property type="term" value="F:tubulin binding"/>
    <property type="evidence" value="ECO:0007669"/>
    <property type="project" value="InterPro"/>
</dbReference>
<dbReference type="InterPro" id="IPR017901">
    <property type="entry name" value="C-CAP_CF_C-like"/>
</dbReference>